<feature type="region of interest" description="Disordered" evidence="1">
    <location>
        <begin position="148"/>
        <end position="178"/>
    </location>
</feature>
<dbReference type="VEuPathDB" id="AmoebaDB:NAEGRDRAFT_65926"/>
<feature type="compositionally biased region" description="Low complexity" evidence="1">
    <location>
        <begin position="149"/>
        <end position="159"/>
    </location>
</feature>
<dbReference type="InParanoid" id="D2VAP3"/>
<evidence type="ECO:0000313" key="2">
    <source>
        <dbReference type="EMBL" id="EFC46111.1"/>
    </source>
</evidence>
<dbReference type="AlphaFoldDB" id="D2VAP3"/>
<evidence type="ECO:0000256" key="1">
    <source>
        <dbReference type="SAM" id="MobiDB-lite"/>
    </source>
</evidence>
<dbReference type="EMBL" id="GG738860">
    <property type="protein sequence ID" value="EFC46111.1"/>
    <property type="molecule type" value="Genomic_DNA"/>
</dbReference>
<reference evidence="2 3" key="1">
    <citation type="journal article" date="2010" name="Cell">
        <title>The genome of Naegleria gruberi illuminates early eukaryotic versatility.</title>
        <authorList>
            <person name="Fritz-Laylin L.K."/>
            <person name="Prochnik S.E."/>
            <person name="Ginger M.L."/>
            <person name="Dacks J.B."/>
            <person name="Carpenter M.L."/>
            <person name="Field M.C."/>
            <person name="Kuo A."/>
            <person name="Paredez A."/>
            <person name="Chapman J."/>
            <person name="Pham J."/>
            <person name="Shu S."/>
            <person name="Neupane R."/>
            <person name="Cipriano M."/>
            <person name="Mancuso J."/>
            <person name="Tu H."/>
            <person name="Salamov A."/>
            <person name="Lindquist E."/>
            <person name="Shapiro H."/>
            <person name="Lucas S."/>
            <person name="Grigoriev I.V."/>
            <person name="Cande W.Z."/>
            <person name="Fulton C."/>
            <person name="Rokhsar D.S."/>
            <person name="Dawson S.C."/>
        </authorList>
    </citation>
    <scope>NUCLEOTIDE SEQUENCE [LARGE SCALE GENOMIC DNA]</scope>
    <source>
        <strain evidence="2 3">NEG-M</strain>
    </source>
</reference>
<dbReference type="Proteomes" id="UP000006671">
    <property type="component" value="Unassembled WGS sequence"/>
</dbReference>
<name>D2VAP3_NAEGR</name>
<organism evidence="3">
    <name type="scientific">Naegleria gruberi</name>
    <name type="common">Amoeba</name>
    <dbReference type="NCBI Taxonomy" id="5762"/>
    <lineage>
        <taxon>Eukaryota</taxon>
        <taxon>Discoba</taxon>
        <taxon>Heterolobosea</taxon>
        <taxon>Tetramitia</taxon>
        <taxon>Eutetramitia</taxon>
        <taxon>Vahlkampfiidae</taxon>
        <taxon>Naegleria</taxon>
    </lineage>
</organism>
<accession>D2VAP3</accession>
<dbReference type="GeneID" id="8859285"/>
<gene>
    <name evidence="2" type="ORF">NAEGRDRAFT_65926</name>
</gene>
<sequence length="373" mass="42426">MSSGVKKTDSNRCPICQRNGIVCTHGISLHQKCCLPRMFCAEENRNIADIPVPANKREIFDDFILASVQEFAHHLEDRNYSRKRAEYKMKLGEFYEKLHRFAKNGFTAELPDDFHRVIHGAAEVKPTFYAPTLVDLFGSFSTNGSVMANHQSHQSNHQQQAKEEKVSPSKITKPPHRMNSSNASIVHQQQYFECASFFGTVQRNTFETPIIIEEEDEDEVVILQPHDSNPTQNAPVMPNVNVPNHGNQIGSMIAESELPDAFSTRSVRSANEDQKLVQIELKQVNYIAKLTKSDLDSVRDFVIALKQELPVSNNFTISEILILNPKTRDFCLANKKALAIARDEWFKDDICLIFKVDGIQKDELPVTNHHIYM</sequence>
<dbReference type="RefSeq" id="XP_002678855.1">
    <property type="nucleotide sequence ID" value="XM_002678809.1"/>
</dbReference>
<protein>
    <submittedName>
        <fullName evidence="2">Uncharacterized protein</fullName>
    </submittedName>
</protein>
<keyword evidence="3" id="KW-1185">Reference proteome</keyword>
<dbReference type="KEGG" id="ngr:NAEGRDRAFT_65926"/>
<proteinExistence type="predicted"/>
<evidence type="ECO:0000313" key="3">
    <source>
        <dbReference type="Proteomes" id="UP000006671"/>
    </source>
</evidence>